<keyword evidence="10" id="KW-1185">Reference proteome</keyword>
<keyword evidence="5 6" id="KW-0472">Membrane</keyword>
<feature type="domain" description="MacB-like periplasmic core" evidence="8">
    <location>
        <begin position="20"/>
        <end position="245"/>
    </location>
</feature>
<feature type="domain" description="ABC3 transporter permease C-terminal" evidence="7">
    <location>
        <begin position="310"/>
        <end position="422"/>
    </location>
</feature>
<dbReference type="Pfam" id="PF12704">
    <property type="entry name" value="MacB_PCD"/>
    <property type="match status" value="1"/>
</dbReference>
<feature type="domain" description="ABC3 transporter permease C-terminal" evidence="7">
    <location>
        <begin position="687"/>
        <end position="795"/>
    </location>
</feature>
<evidence type="ECO:0000256" key="3">
    <source>
        <dbReference type="ARBA" id="ARBA00022692"/>
    </source>
</evidence>
<keyword evidence="2" id="KW-1003">Cell membrane</keyword>
<feature type="transmembrane region" description="Helical" evidence="6">
    <location>
        <begin position="21"/>
        <end position="41"/>
    </location>
</feature>
<dbReference type="Proteomes" id="UP000316778">
    <property type="component" value="Unassembled WGS sequence"/>
</dbReference>
<proteinExistence type="predicted"/>
<evidence type="ECO:0000256" key="2">
    <source>
        <dbReference type="ARBA" id="ARBA00022475"/>
    </source>
</evidence>
<keyword evidence="3 6" id="KW-0812">Transmembrane</keyword>
<organism evidence="9 10">
    <name type="scientific">Chitinophaga japonensis</name>
    <name type="common">Flexibacter japonensis</name>
    <dbReference type="NCBI Taxonomy" id="104662"/>
    <lineage>
        <taxon>Bacteria</taxon>
        <taxon>Pseudomonadati</taxon>
        <taxon>Bacteroidota</taxon>
        <taxon>Chitinophagia</taxon>
        <taxon>Chitinophagales</taxon>
        <taxon>Chitinophagaceae</taxon>
        <taxon>Chitinophaga</taxon>
    </lineage>
</organism>
<dbReference type="EMBL" id="VLLG01000004">
    <property type="protein sequence ID" value="TWI86430.1"/>
    <property type="molecule type" value="Genomic_DNA"/>
</dbReference>
<evidence type="ECO:0000259" key="8">
    <source>
        <dbReference type="Pfam" id="PF12704"/>
    </source>
</evidence>
<feature type="transmembrane region" description="Helical" evidence="6">
    <location>
        <begin position="398"/>
        <end position="431"/>
    </location>
</feature>
<feature type="transmembrane region" description="Helical" evidence="6">
    <location>
        <begin position="306"/>
        <end position="329"/>
    </location>
</feature>
<feature type="transmembrane region" description="Helical" evidence="6">
    <location>
        <begin position="350"/>
        <end position="378"/>
    </location>
</feature>
<name>A0A562T098_CHIJA</name>
<feature type="transmembrane region" description="Helical" evidence="6">
    <location>
        <begin position="684"/>
        <end position="704"/>
    </location>
</feature>
<evidence type="ECO:0000256" key="4">
    <source>
        <dbReference type="ARBA" id="ARBA00022989"/>
    </source>
</evidence>
<dbReference type="GO" id="GO:0022857">
    <property type="term" value="F:transmembrane transporter activity"/>
    <property type="evidence" value="ECO:0007669"/>
    <property type="project" value="TreeGrafter"/>
</dbReference>
<dbReference type="AlphaFoldDB" id="A0A562T098"/>
<protein>
    <submittedName>
        <fullName evidence="9">FtsX-like permease family protein</fullName>
    </submittedName>
</protein>
<comment type="caution">
    <text evidence="9">The sequence shown here is derived from an EMBL/GenBank/DDBJ whole genome shotgun (WGS) entry which is preliminary data.</text>
</comment>
<evidence type="ECO:0000313" key="9">
    <source>
        <dbReference type="EMBL" id="TWI86430.1"/>
    </source>
</evidence>
<dbReference type="InterPro" id="IPR050250">
    <property type="entry name" value="Macrolide_Exporter_MacB"/>
</dbReference>
<dbReference type="InterPro" id="IPR025857">
    <property type="entry name" value="MacB_PCD"/>
</dbReference>
<comment type="subcellular location">
    <subcellularLocation>
        <location evidence="1">Cell membrane</location>
        <topology evidence="1">Multi-pass membrane protein</topology>
    </subcellularLocation>
</comment>
<evidence type="ECO:0000259" key="7">
    <source>
        <dbReference type="Pfam" id="PF02687"/>
    </source>
</evidence>
<gene>
    <name evidence="9" type="ORF">LX66_3687</name>
</gene>
<dbReference type="RefSeq" id="WP_145716234.1">
    <property type="nucleotide sequence ID" value="NZ_BAAAFY010000005.1"/>
</dbReference>
<dbReference type="OrthoDB" id="5933722at2"/>
<accession>A0A562T098</accession>
<feature type="transmembrane region" description="Helical" evidence="6">
    <location>
        <begin position="771"/>
        <end position="797"/>
    </location>
</feature>
<evidence type="ECO:0000313" key="10">
    <source>
        <dbReference type="Proteomes" id="UP000316778"/>
    </source>
</evidence>
<evidence type="ECO:0000256" key="6">
    <source>
        <dbReference type="SAM" id="Phobius"/>
    </source>
</evidence>
<feature type="transmembrane region" description="Helical" evidence="6">
    <location>
        <begin position="443"/>
        <end position="465"/>
    </location>
</feature>
<dbReference type="GO" id="GO:0005886">
    <property type="term" value="C:plasma membrane"/>
    <property type="evidence" value="ECO:0007669"/>
    <property type="project" value="UniProtKB-SubCell"/>
</dbReference>
<keyword evidence="4 6" id="KW-1133">Transmembrane helix</keyword>
<feature type="transmembrane region" description="Helical" evidence="6">
    <location>
        <begin position="739"/>
        <end position="759"/>
    </location>
</feature>
<evidence type="ECO:0000256" key="5">
    <source>
        <dbReference type="ARBA" id="ARBA00023136"/>
    </source>
</evidence>
<dbReference type="Pfam" id="PF02687">
    <property type="entry name" value="FtsX"/>
    <property type="match status" value="2"/>
</dbReference>
<reference evidence="9 10" key="1">
    <citation type="journal article" date="2013" name="Stand. Genomic Sci.">
        <title>Genomic Encyclopedia of Type Strains, Phase I: The one thousand microbial genomes (KMG-I) project.</title>
        <authorList>
            <person name="Kyrpides N.C."/>
            <person name="Woyke T."/>
            <person name="Eisen J.A."/>
            <person name="Garrity G."/>
            <person name="Lilburn T.G."/>
            <person name="Beck B.J."/>
            <person name="Whitman W.B."/>
            <person name="Hugenholtz P."/>
            <person name="Klenk H.P."/>
        </authorList>
    </citation>
    <scope>NUCLEOTIDE SEQUENCE [LARGE SCALE GENOMIC DNA]</scope>
    <source>
        <strain evidence="9 10">DSM 13484</strain>
    </source>
</reference>
<dbReference type="PANTHER" id="PTHR30572">
    <property type="entry name" value="MEMBRANE COMPONENT OF TRANSPORTER-RELATED"/>
    <property type="match status" value="1"/>
</dbReference>
<evidence type="ECO:0000256" key="1">
    <source>
        <dbReference type="ARBA" id="ARBA00004651"/>
    </source>
</evidence>
<sequence>MIINYLRIAFRHHRKHALYTVINITGLATGITCLLLAVLYMKDEHSYDAFHEQAPNLYRITTTVTRQPGDKPQTLGGTGQVQGPAFQAQVPEVQQYVRVMGGDIYGDLAANGKVLKQQLLFVDDNFLDAFSFRLIKGDPRTALNDIGAAVITESTALRYFNSTEVTGRLLTMEADPSARRLGKPLVITAVVKDPPRHSSIRFDVLLSFRFLQLSFDDRDWLNQYLSTFIVLQPGADMNAVARKFDRVSAAAAKAQLAAQGEENGPAPLVHYGLQRITDMHLHPLYQPGDSREGGVINGSNPVFSRILLGIAAFILLMAGINFVNITLAGSLGRTREVGVRKINGSSSRQLMLQFLAESGSLCLAGCLLAILFTWMALPLFNTLSGKEILFSDMLDARLLLYGTPALALIVVLTGAYPAYVLSGYGMIAALYGRQKLVGRNIPGRALIVVQFACAVFLVLATLVFYRQMDYVRTKDLGYEPHQVVHTSITGDRDLQHVQELLKSRLAGRPGIREISFGGIRGGASAVKTGNSTVMAVHRVIDEHYLPALGITLKEGHNLQGGIAGGRNGAIVNEAFVKAAGLRNPVGAQIRTDEYFDREVRTIIGVVKDFHVGSLRERIQPMVMIRSDWFGGDIWLKVEKEKQQQALAALAAAYQEALPGSSFHYSFLDEQNAAAYFQELRWKKIIHMAALLSILICCAGLFGLAHIATRQRIKEIGIRKVLGAGMYSIMALFSKDFLRLVLLGFVIASPVAWRVLNGWLQRFAYRVEINGWIFIIAGAFALGIAFITIAAHVMSAVLTNPSRNLNAE</sequence>
<dbReference type="InterPro" id="IPR003838">
    <property type="entry name" value="ABC3_permease_C"/>
</dbReference>
<dbReference type="PANTHER" id="PTHR30572:SF18">
    <property type="entry name" value="ABC-TYPE MACROLIDE FAMILY EXPORT SYSTEM PERMEASE COMPONENT 2"/>
    <property type="match status" value="1"/>
</dbReference>